<dbReference type="Proteomes" id="UP001596050">
    <property type="component" value="Unassembled WGS sequence"/>
</dbReference>
<evidence type="ECO:0000313" key="3">
    <source>
        <dbReference type="EMBL" id="MFC5458822.1"/>
    </source>
</evidence>
<feature type="compositionally biased region" description="Basic and acidic residues" evidence="1">
    <location>
        <begin position="129"/>
        <end position="206"/>
    </location>
</feature>
<evidence type="ECO:0000313" key="4">
    <source>
        <dbReference type="Proteomes" id="UP001596050"/>
    </source>
</evidence>
<dbReference type="RefSeq" id="WP_379780052.1">
    <property type="nucleotide sequence ID" value="NZ_JBHSMU010000004.1"/>
</dbReference>
<name>A0ABW0L1N6_9BURK</name>
<feature type="signal peptide" evidence="2">
    <location>
        <begin position="1"/>
        <end position="25"/>
    </location>
</feature>
<keyword evidence="4" id="KW-1185">Reference proteome</keyword>
<gene>
    <name evidence="3" type="ORF">ACFPN5_03225</name>
</gene>
<dbReference type="EMBL" id="JBHSMU010000004">
    <property type="protein sequence ID" value="MFC5458822.1"/>
    <property type="molecule type" value="Genomic_DNA"/>
</dbReference>
<accession>A0ABW0L1N6</accession>
<reference evidence="4" key="1">
    <citation type="journal article" date="2019" name="Int. J. Syst. Evol. Microbiol.">
        <title>The Global Catalogue of Microorganisms (GCM) 10K type strain sequencing project: providing services to taxonomists for standard genome sequencing and annotation.</title>
        <authorList>
            <consortium name="The Broad Institute Genomics Platform"/>
            <consortium name="The Broad Institute Genome Sequencing Center for Infectious Disease"/>
            <person name="Wu L."/>
            <person name="Ma J."/>
        </authorList>
    </citation>
    <scope>NUCLEOTIDE SEQUENCE [LARGE SCALE GENOMIC DNA]</scope>
    <source>
        <strain evidence="4">KACC 12649</strain>
    </source>
</reference>
<dbReference type="SUPFAM" id="SSF103647">
    <property type="entry name" value="TSP type-3 repeat"/>
    <property type="match status" value="1"/>
</dbReference>
<organism evidence="3 4">
    <name type="scientific">Massilia niabensis</name>
    <dbReference type="NCBI Taxonomy" id="544910"/>
    <lineage>
        <taxon>Bacteria</taxon>
        <taxon>Pseudomonadati</taxon>
        <taxon>Pseudomonadota</taxon>
        <taxon>Betaproteobacteria</taxon>
        <taxon>Burkholderiales</taxon>
        <taxon>Oxalobacteraceae</taxon>
        <taxon>Telluria group</taxon>
        <taxon>Massilia</taxon>
    </lineage>
</organism>
<sequence length="206" mass="24055">MKRSLPLVTLIALGAAAYAPLPSMAQTDVQLYIGTAPPAPLYERMPSARRGHVWVPGYWAWNGRRHHWMPGTYIVERPGYVYAPPAWQQRGGRWYMQQGGWAPHRGDRHYAYRDGDRQYGNRGGYQREVYYDRNGRPQEYRGRDRDRDGIPDRIERHGGDTDRDGIPNARDRDRDNDGVENRYDHDRDGDGRRNSRDSSPDNPYRR</sequence>
<evidence type="ECO:0000256" key="1">
    <source>
        <dbReference type="SAM" id="MobiDB-lite"/>
    </source>
</evidence>
<protein>
    <recommendedName>
        <fullName evidence="5">BcpO-related WXXGXW repeat protein</fullName>
    </recommendedName>
</protein>
<evidence type="ECO:0000256" key="2">
    <source>
        <dbReference type="SAM" id="SignalP"/>
    </source>
</evidence>
<dbReference type="InterPro" id="IPR024447">
    <property type="entry name" value="YXWGXW_rpt"/>
</dbReference>
<keyword evidence="2" id="KW-0732">Signal</keyword>
<proteinExistence type="predicted"/>
<evidence type="ECO:0008006" key="5">
    <source>
        <dbReference type="Google" id="ProtNLM"/>
    </source>
</evidence>
<comment type="caution">
    <text evidence="3">The sequence shown here is derived from an EMBL/GenBank/DDBJ whole genome shotgun (WGS) entry which is preliminary data.</text>
</comment>
<feature type="chain" id="PRO_5047107395" description="BcpO-related WXXGXW repeat protein" evidence="2">
    <location>
        <begin position="26"/>
        <end position="206"/>
    </location>
</feature>
<dbReference type="Pfam" id="PF12779">
    <property type="entry name" value="WXXGXW"/>
    <property type="match status" value="2"/>
</dbReference>
<feature type="region of interest" description="Disordered" evidence="1">
    <location>
        <begin position="113"/>
        <end position="206"/>
    </location>
</feature>
<dbReference type="InterPro" id="IPR028974">
    <property type="entry name" value="TSP_type-3_rpt"/>
</dbReference>